<dbReference type="Proteomes" id="UP000248852">
    <property type="component" value="Segment"/>
</dbReference>
<gene>
    <name evidence="2" type="ORF">pqer_cds_380</name>
</gene>
<reference evidence="2" key="1">
    <citation type="journal article" date="2018" name="Nat. Commun.">
        <title>Diversity and evolution of the emerging Pandoraviridae family.</title>
        <authorList>
            <person name="Legendre M."/>
            <person name="Fabre E."/>
            <person name="Poirot O."/>
            <person name="Jeudy S."/>
            <person name="Lartigue A."/>
            <person name="Alempic J.M."/>
            <person name="Beucher L."/>
            <person name="Philippe N."/>
            <person name="Bertaux L."/>
            <person name="Christo-Foroux E."/>
            <person name="Labadie K."/>
            <person name="Coute Y."/>
            <person name="Abergel C."/>
            <person name="Claverie J.M."/>
        </authorList>
    </citation>
    <scope>NUCLEOTIDE SEQUENCE [LARGE SCALE GENOMIC DNA]</scope>
    <source>
        <strain evidence="2">Quercus</strain>
    </source>
</reference>
<feature type="region of interest" description="Disordered" evidence="1">
    <location>
        <begin position="1"/>
        <end position="20"/>
    </location>
</feature>
<dbReference type="EMBL" id="MG011689">
    <property type="protein sequence ID" value="AVK74802.1"/>
    <property type="molecule type" value="Genomic_DNA"/>
</dbReference>
<evidence type="ECO:0000313" key="2">
    <source>
        <dbReference type="EMBL" id="AVK74802.1"/>
    </source>
</evidence>
<organism evidence="2">
    <name type="scientific">Pandoravirus quercus</name>
    <dbReference type="NCBI Taxonomy" id="2107709"/>
    <lineage>
        <taxon>Viruses</taxon>
        <taxon>Pandoravirus</taxon>
    </lineage>
</organism>
<protein>
    <submittedName>
        <fullName evidence="2">Uncharacterized protein</fullName>
    </submittedName>
</protein>
<sequence>MARLASALTRAAVGRPSAETQTADQFNIVGRHERAPGTNFLCFLCGRGRNQVWPRWASAIGSEIKQRSKPCPPMQAPQPVVADRQKAKPRHTQSTKDFEVMLAAETEHQRKQWVPDDQYEACFKHFFGPPDSVPSQE</sequence>
<dbReference type="KEGG" id="vg:36843943"/>
<evidence type="ECO:0000256" key="1">
    <source>
        <dbReference type="SAM" id="MobiDB-lite"/>
    </source>
</evidence>
<proteinExistence type="predicted"/>
<dbReference type="RefSeq" id="YP_009483071.1">
    <property type="nucleotide sequence ID" value="NC_037667.1"/>
</dbReference>
<name>A0A2U7U8T9_9VIRU</name>
<feature type="region of interest" description="Disordered" evidence="1">
    <location>
        <begin position="64"/>
        <end position="96"/>
    </location>
</feature>
<dbReference type="GeneID" id="36843943"/>
<accession>A0A2U7U8T9</accession>